<evidence type="ECO:0000313" key="3">
    <source>
        <dbReference type="Proteomes" id="UP000265520"/>
    </source>
</evidence>
<protein>
    <submittedName>
        <fullName evidence="2">Dehydration-responsive element-binding protein 3-like</fullName>
    </submittedName>
</protein>
<feature type="compositionally biased region" description="Low complexity" evidence="1">
    <location>
        <begin position="39"/>
        <end position="52"/>
    </location>
</feature>
<feature type="non-terminal residue" evidence="2">
    <location>
        <position position="72"/>
    </location>
</feature>
<proteinExistence type="predicted"/>
<feature type="non-terminal residue" evidence="2">
    <location>
        <position position="1"/>
    </location>
</feature>
<dbReference type="AlphaFoldDB" id="A0A392VBA1"/>
<dbReference type="EMBL" id="LXQA011119483">
    <property type="protein sequence ID" value="MCI85608.1"/>
    <property type="molecule type" value="Genomic_DNA"/>
</dbReference>
<reference evidence="2 3" key="1">
    <citation type="journal article" date="2018" name="Front. Plant Sci.">
        <title>Red Clover (Trifolium pratense) and Zigzag Clover (T. medium) - A Picture of Genomic Similarities and Differences.</title>
        <authorList>
            <person name="Dluhosova J."/>
            <person name="Istvanek J."/>
            <person name="Nedelnik J."/>
            <person name="Repkova J."/>
        </authorList>
    </citation>
    <scope>NUCLEOTIDE SEQUENCE [LARGE SCALE GENOMIC DNA]</scope>
    <source>
        <strain evidence="3">cv. 10/8</strain>
        <tissue evidence="2">Leaf</tissue>
    </source>
</reference>
<accession>A0A392VBA1</accession>
<comment type="caution">
    <text evidence="2">The sequence shown here is derived from an EMBL/GenBank/DDBJ whole genome shotgun (WGS) entry which is preliminary data.</text>
</comment>
<keyword evidence="3" id="KW-1185">Reference proteome</keyword>
<organism evidence="2 3">
    <name type="scientific">Trifolium medium</name>
    <dbReference type="NCBI Taxonomy" id="97028"/>
    <lineage>
        <taxon>Eukaryota</taxon>
        <taxon>Viridiplantae</taxon>
        <taxon>Streptophyta</taxon>
        <taxon>Embryophyta</taxon>
        <taxon>Tracheophyta</taxon>
        <taxon>Spermatophyta</taxon>
        <taxon>Magnoliopsida</taxon>
        <taxon>eudicotyledons</taxon>
        <taxon>Gunneridae</taxon>
        <taxon>Pentapetalae</taxon>
        <taxon>rosids</taxon>
        <taxon>fabids</taxon>
        <taxon>Fabales</taxon>
        <taxon>Fabaceae</taxon>
        <taxon>Papilionoideae</taxon>
        <taxon>50 kb inversion clade</taxon>
        <taxon>NPAAA clade</taxon>
        <taxon>Hologalegina</taxon>
        <taxon>IRL clade</taxon>
        <taxon>Trifolieae</taxon>
        <taxon>Trifolium</taxon>
    </lineage>
</organism>
<dbReference type="Proteomes" id="UP000265520">
    <property type="component" value="Unassembled WGS sequence"/>
</dbReference>
<evidence type="ECO:0000256" key="1">
    <source>
        <dbReference type="SAM" id="MobiDB-lite"/>
    </source>
</evidence>
<feature type="region of interest" description="Disordered" evidence="1">
    <location>
        <begin position="1"/>
        <end position="56"/>
    </location>
</feature>
<evidence type="ECO:0000313" key="2">
    <source>
        <dbReference type="EMBL" id="MCI85608.1"/>
    </source>
</evidence>
<sequence length="72" mass="7285">PELAASLPRPASSSPRDVQAAAAKAASMVAPPQSPPPSSNYSPSSSSSSSTPDDLCEIIELPQLGTCFESPD</sequence>
<name>A0A392VBA1_9FABA</name>
<feature type="compositionally biased region" description="Low complexity" evidence="1">
    <location>
        <begin position="1"/>
        <end position="26"/>
    </location>
</feature>